<dbReference type="Pfam" id="PF07690">
    <property type="entry name" value="MFS_1"/>
    <property type="match status" value="1"/>
</dbReference>
<dbReference type="InterPro" id="IPR036259">
    <property type="entry name" value="MFS_trans_sf"/>
</dbReference>
<sequence>METTRRPWLAVVSVTAGLFALVTTEILPIGLLTSIGGDFTVSDGMAGLMMTMPGFLAALSAPLVTAATARADRRRMLGAFMLLLALANLVAAWAQDYGWILASRAAVGVTIGGFWSIAAGLAPRLVPAAAVGRAKAVIFAAVPLGSVLGVPLGTFVGHVAGWRTAFAVLGAVSLAVVAALWSVLPPLPPEQVTRLRTLGQQLGRPGTRFALLVTFLIVLAHFGTYTYVTPFLEQVTEAGLGLITVALLAYGAAGMLGNFAGGPAAARRPYGTFAAAAAAIAGATLLLPVLGRSSEAGAFALLLVWGLGYGAVPVCSQTLFARAAAPGAEETSSTLFTASFQATISAGALAGGALLDRSAPSAVLAVGGAAALLVVPATGWWAGRTREAVTA</sequence>
<evidence type="ECO:0000256" key="6">
    <source>
        <dbReference type="SAM" id="Phobius"/>
    </source>
</evidence>
<feature type="transmembrane region" description="Helical" evidence="6">
    <location>
        <begin position="138"/>
        <end position="160"/>
    </location>
</feature>
<evidence type="ECO:0000256" key="5">
    <source>
        <dbReference type="ARBA" id="ARBA00023136"/>
    </source>
</evidence>
<keyword evidence="2" id="KW-1003">Cell membrane</keyword>
<feature type="transmembrane region" description="Helical" evidence="6">
    <location>
        <begin position="106"/>
        <end position="126"/>
    </location>
</feature>
<dbReference type="RefSeq" id="WP_209263573.1">
    <property type="nucleotide sequence ID" value="NZ_JAFFZN010000003.1"/>
</dbReference>
<proteinExistence type="predicted"/>
<evidence type="ECO:0000256" key="4">
    <source>
        <dbReference type="ARBA" id="ARBA00022989"/>
    </source>
</evidence>
<feature type="transmembrane region" description="Helical" evidence="6">
    <location>
        <begin position="333"/>
        <end position="355"/>
    </location>
</feature>
<dbReference type="CDD" id="cd17324">
    <property type="entry name" value="MFS_NepI_like"/>
    <property type="match status" value="1"/>
</dbReference>
<evidence type="ECO:0000256" key="2">
    <source>
        <dbReference type="ARBA" id="ARBA00022475"/>
    </source>
</evidence>
<dbReference type="PANTHER" id="PTHR43124:SF3">
    <property type="entry name" value="CHLORAMPHENICOL EFFLUX PUMP RV0191"/>
    <property type="match status" value="1"/>
</dbReference>
<dbReference type="EMBL" id="JAFFZN010000003">
    <property type="protein sequence ID" value="MBO8184751.1"/>
    <property type="molecule type" value="Genomic_DNA"/>
</dbReference>
<evidence type="ECO:0000313" key="8">
    <source>
        <dbReference type="EMBL" id="MBO8184751.1"/>
    </source>
</evidence>
<comment type="caution">
    <text evidence="8">The sequence shown here is derived from an EMBL/GenBank/DDBJ whole genome shotgun (WGS) entry which is preliminary data.</text>
</comment>
<keyword evidence="4 6" id="KW-1133">Transmembrane helix</keyword>
<evidence type="ECO:0000313" key="9">
    <source>
        <dbReference type="Proteomes" id="UP001518976"/>
    </source>
</evidence>
<keyword evidence="3 6" id="KW-0812">Transmembrane</keyword>
<dbReference type="Proteomes" id="UP001518976">
    <property type="component" value="Unassembled WGS sequence"/>
</dbReference>
<evidence type="ECO:0000259" key="7">
    <source>
        <dbReference type="PROSITE" id="PS50850"/>
    </source>
</evidence>
<feature type="domain" description="Major facilitator superfamily (MFS) profile" evidence="7">
    <location>
        <begin position="9"/>
        <end position="386"/>
    </location>
</feature>
<evidence type="ECO:0000256" key="1">
    <source>
        <dbReference type="ARBA" id="ARBA00004651"/>
    </source>
</evidence>
<keyword evidence="9" id="KW-1185">Reference proteome</keyword>
<feature type="transmembrane region" description="Helical" evidence="6">
    <location>
        <begin position="166"/>
        <end position="188"/>
    </location>
</feature>
<keyword evidence="5 6" id="KW-0472">Membrane</keyword>
<dbReference type="InterPro" id="IPR011701">
    <property type="entry name" value="MFS"/>
</dbReference>
<dbReference type="InterPro" id="IPR020846">
    <property type="entry name" value="MFS_dom"/>
</dbReference>
<feature type="transmembrane region" description="Helical" evidence="6">
    <location>
        <begin position="361"/>
        <end position="382"/>
    </location>
</feature>
<feature type="transmembrane region" description="Helical" evidence="6">
    <location>
        <begin position="240"/>
        <end position="260"/>
    </location>
</feature>
<comment type="subcellular location">
    <subcellularLocation>
        <location evidence="1">Cell membrane</location>
        <topology evidence="1">Multi-pass membrane protein</topology>
    </subcellularLocation>
</comment>
<dbReference type="Gene3D" id="1.20.1250.20">
    <property type="entry name" value="MFS general substrate transporter like domains"/>
    <property type="match status" value="1"/>
</dbReference>
<name>A0ABS3WNS1_9ACTN</name>
<feature type="transmembrane region" description="Helical" evidence="6">
    <location>
        <begin position="272"/>
        <end position="290"/>
    </location>
</feature>
<organism evidence="8 9">
    <name type="scientific">Streptomyces spirodelae</name>
    <dbReference type="NCBI Taxonomy" id="2812904"/>
    <lineage>
        <taxon>Bacteria</taxon>
        <taxon>Bacillati</taxon>
        <taxon>Actinomycetota</taxon>
        <taxon>Actinomycetes</taxon>
        <taxon>Kitasatosporales</taxon>
        <taxon>Streptomycetaceae</taxon>
        <taxon>Streptomyces</taxon>
    </lineage>
</organism>
<dbReference type="PROSITE" id="PS50850">
    <property type="entry name" value="MFS"/>
    <property type="match status" value="1"/>
</dbReference>
<dbReference type="InterPro" id="IPR050189">
    <property type="entry name" value="MFS_Efflux_Transporters"/>
</dbReference>
<dbReference type="SUPFAM" id="SSF103473">
    <property type="entry name" value="MFS general substrate transporter"/>
    <property type="match status" value="1"/>
</dbReference>
<feature type="transmembrane region" description="Helical" evidence="6">
    <location>
        <begin position="296"/>
        <end position="321"/>
    </location>
</feature>
<accession>A0ABS3WNS1</accession>
<dbReference type="PANTHER" id="PTHR43124">
    <property type="entry name" value="PURINE EFFLUX PUMP PBUE"/>
    <property type="match status" value="1"/>
</dbReference>
<gene>
    <name evidence="8" type="ORF">JW592_04570</name>
</gene>
<evidence type="ECO:0000256" key="3">
    <source>
        <dbReference type="ARBA" id="ARBA00022692"/>
    </source>
</evidence>
<protein>
    <submittedName>
        <fullName evidence="8">MFS transporter</fullName>
    </submittedName>
</protein>
<reference evidence="8 9" key="1">
    <citation type="submission" date="2021-02" db="EMBL/GenBank/DDBJ databases">
        <title>Streptomyces spirodelae sp. nov., isolated from duckweed.</title>
        <authorList>
            <person name="Saimee Y."/>
            <person name="Duangmal K."/>
        </authorList>
    </citation>
    <scope>NUCLEOTIDE SEQUENCE [LARGE SCALE GENOMIC DNA]</scope>
    <source>
        <strain evidence="8 9">DW4-2</strain>
    </source>
</reference>
<feature type="transmembrane region" description="Helical" evidence="6">
    <location>
        <begin position="209"/>
        <end position="228"/>
    </location>
</feature>
<feature type="transmembrane region" description="Helical" evidence="6">
    <location>
        <begin position="48"/>
        <end position="69"/>
    </location>
</feature>